<evidence type="ECO:0008006" key="4">
    <source>
        <dbReference type="Google" id="ProtNLM"/>
    </source>
</evidence>
<name>A0ABN2SV73_9MICO</name>
<dbReference type="RefSeq" id="WP_344064039.1">
    <property type="nucleotide sequence ID" value="NZ_BAAAOH010000001.1"/>
</dbReference>
<protein>
    <recommendedName>
        <fullName evidence="4">Transcriptional regulator, AbiEi antitoxin, Type IV TA system</fullName>
    </recommendedName>
</protein>
<evidence type="ECO:0000313" key="3">
    <source>
        <dbReference type="Proteomes" id="UP001500326"/>
    </source>
</evidence>
<feature type="region of interest" description="Disordered" evidence="1">
    <location>
        <begin position="171"/>
        <end position="192"/>
    </location>
</feature>
<feature type="compositionally biased region" description="Basic residues" evidence="1">
    <location>
        <begin position="309"/>
        <end position="318"/>
    </location>
</feature>
<feature type="compositionally biased region" description="Basic and acidic residues" evidence="1">
    <location>
        <begin position="171"/>
        <end position="185"/>
    </location>
</feature>
<organism evidence="2 3">
    <name type="scientific">Microbacterium pumilum</name>
    <dbReference type="NCBI Taxonomy" id="344165"/>
    <lineage>
        <taxon>Bacteria</taxon>
        <taxon>Bacillati</taxon>
        <taxon>Actinomycetota</taxon>
        <taxon>Actinomycetes</taxon>
        <taxon>Micrococcales</taxon>
        <taxon>Microbacteriaceae</taxon>
        <taxon>Microbacterium</taxon>
    </lineage>
</organism>
<feature type="compositionally biased region" description="Low complexity" evidence="1">
    <location>
        <begin position="319"/>
        <end position="332"/>
    </location>
</feature>
<comment type="caution">
    <text evidence="2">The sequence shown here is derived from an EMBL/GenBank/DDBJ whole genome shotgun (WGS) entry which is preliminary data.</text>
</comment>
<dbReference type="Proteomes" id="UP001500326">
    <property type="component" value="Unassembled WGS sequence"/>
</dbReference>
<evidence type="ECO:0000256" key="1">
    <source>
        <dbReference type="SAM" id="MobiDB-lite"/>
    </source>
</evidence>
<reference evidence="2 3" key="1">
    <citation type="journal article" date="2019" name="Int. J. Syst. Evol. Microbiol.">
        <title>The Global Catalogue of Microorganisms (GCM) 10K type strain sequencing project: providing services to taxonomists for standard genome sequencing and annotation.</title>
        <authorList>
            <consortium name="The Broad Institute Genomics Platform"/>
            <consortium name="The Broad Institute Genome Sequencing Center for Infectious Disease"/>
            <person name="Wu L."/>
            <person name="Ma J."/>
        </authorList>
    </citation>
    <scope>NUCLEOTIDE SEQUENCE [LARGE SCALE GENOMIC DNA]</scope>
    <source>
        <strain evidence="2 3">JCM 14902</strain>
    </source>
</reference>
<proteinExistence type="predicted"/>
<dbReference type="EMBL" id="BAAAOH010000001">
    <property type="protein sequence ID" value="GAA1992677.1"/>
    <property type="molecule type" value="Genomic_DNA"/>
</dbReference>
<gene>
    <name evidence="2" type="ORF">GCM10009777_30230</name>
</gene>
<sequence>MPPSAKPEPTLYLSRDEALVSGRLHRDPGLIRIRRGVYAEEAGWRELAPWNRYRARVRAVSMTWKDPVFCLESAAVLLGLPIFGEPRDIHLLDVGGKSRRYGDIVVHGSTEALELTTRDGFVTTSVVDTTLELCRALPPAFALATADAAHRLHAPQSVDLSALGRERPNRRGRRQLDWVQERATPDAESPGESVSRAVIEWLGFDPPELQVSFRHEDVEDRTDFFWRSRRVIGESDGYGKYDASDAEGSKAVFLAEKVREDRLRRHVNGFARWDWSDAMRATPLGEKLSAAGVSQTRPAQKGLLATLRHNPRSIKPKAKTAGGAPPAEGSGT</sequence>
<evidence type="ECO:0000313" key="2">
    <source>
        <dbReference type="EMBL" id="GAA1992677.1"/>
    </source>
</evidence>
<accession>A0ABN2SV73</accession>
<feature type="region of interest" description="Disordered" evidence="1">
    <location>
        <begin position="289"/>
        <end position="332"/>
    </location>
</feature>
<keyword evidence="3" id="KW-1185">Reference proteome</keyword>